<feature type="region of interest" description="Disordered" evidence="1">
    <location>
        <begin position="627"/>
        <end position="660"/>
    </location>
</feature>
<dbReference type="GO" id="GO:0031934">
    <property type="term" value="C:mating-type region heterochromatin"/>
    <property type="evidence" value="ECO:0007669"/>
    <property type="project" value="TreeGrafter"/>
</dbReference>
<dbReference type="Pfam" id="PF16761">
    <property type="entry name" value="Clr2_transil"/>
    <property type="match status" value="1"/>
</dbReference>
<dbReference type="GO" id="GO:0030466">
    <property type="term" value="P:silent mating-type cassette heterochromatin formation"/>
    <property type="evidence" value="ECO:0007669"/>
    <property type="project" value="TreeGrafter"/>
</dbReference>
<feature type="compositionally biased region" description="Low complexity" evidence="1">
    <location>
        <begin position="135"/>
        <end position="150"/>
    </location>
</feature>
<dbReference type="InterPro" id="IPR031915">
    <property type="entry name" value="Clr2_N"/>
</dbReference>
<dbReference type="PANTHER" id="PTHR38046">
    <property type="entry name" value="CRYPTIC LOCI REGULATOR 2"/>
    <property type="match status" value="1"/>
</dbReference>
<sequence>MAGRQVAVPLRSRSDGDFTHRPSENSLYTIIDPPTLYLERVGQQWMQDRGEAKPGLNYVLERLPIGYALYERPRANGIKDKYLFGHPRQYFDSPNRFYPHFKHMMEHDGDMFGCPCTICDRRGGILPGRPASKTVSSHFSGSFKSGSSSRKVSRENSKRPTLNVQTTSPPVNGVVAKAPYKAVGRSKVVGAGMDGARVDEEGTPDVYRNLIDKLKRHGTLDEVIKEPLSSDWRADQELIPSLMKKLQRDPQWIPRVGDIVLYVRNLPQGIEIRLNEETEEYQLWDPQGKRHKETPVWEAGLVGQGPDDDASEGSCDDQWYVGKSLVRVEPLPNPNDTDKSFSKRYTYVQPEHTRPFFLWQEYVGRLTKQERHATMQNAFTVAATMSLVDKYRFQGKWPEAHIFCHGIYIGSELIAVGDTVRMLPKAGDESEFSTDVLVVRSIRLQLRNLDSASSNDYDEGRPYNSEIWIHGSAYTTVASRSSKEWLSDTNTEVPKAASNYGAWHPLHPPDKALAVPFSRIVGRLYEHDLMGSWIPNPDLDTGREGVLDARHFASKNDRRIVANVGTTWFWADSRADSLDLHTLNGVDVSKYDDKRDPKEWRKHIKIMEAGAGAAERKFAPRVPNLRGFMAPTNTNTNSLPMRTQGGQSEDNSVSGSSVTIGSKRRVIDVSEDEDEVLRQTRIVTNVPYKKHKIQVIVD</sequence>
<dbReference type="Pfam" id="PF10383">
    <property type="entry name" value="Clr2"/>
    <property type="match status" value="1"/>
</dbReference>
<dbReference type="PANTHER" id="PTHR38046:SF1">
    <property type="entry name" value="CRYPTIC LOCI REGULATOR 2"/>
    <property type="match status" value="1"/>
</dbReference>
<feature type="compositionally biased region" description="Polar residues" evidence="1">
    <location>
        <begin position="631"/>
        <end position="660"/>
    </location>
</feature>
<feature type="domain" description="Cryptic loci regulator 2 C-terminal" evidence="2">
    <location>
        <begin position="403"/>
        <end position="526"/>
    </location>
</feature>
<feature type="compositionally biased region" description="Basic and acidic residues" evidence="1">
    <location>
        <begin position="12"/>
        <end position="23"/>
    </location>
</feature>
<evidence type="ECO:0000313" key="4">
    <source>
        <dbReference type="EMBL" id="KAF1966626.1"/>
    </source>
</evidence>
<feature type="domain" description="Cryptic loci regulator 2 N-terminal" evidence="3">
    <location>
        <begin position="58"/>
        <end position="119"/>
    </location>
</feature>
<reference evidence="4" key="1">
    <citation type="journal article" date="2020" name="Stud. Mycol.">
        <title>101 Dothideomycetes genomes: a test case for predicting lifestyles and emergence of pathogens.</title>
        <authorList>
            <person name="Haridas S."/>
            <person name="Albert R."/>
            <person name="Binder M."/>
            <person name="Bloem J."/>
            <person name="Labutti K."/>
            <person name="Salamov A."/>
            <person name="Andreopoulos B."/>
            <person name="Baker S."/>
            <person name="Barry K."/>
            <person name="Bills G."/>
            <person name="Bluhm B."/>
            <person name="Cannon C."/>
            <person name="Castanera R."/>
            <person name="Culley D."/>
            <person name="Daum C."/>
            <person name="Ezra D."/>
            <person name="Gonzalez J."/>
            <person name="Henrissat B."/>
            <person name="Kuo A."/>
            <person name="Liang C."/>
            <person name="Lipzen A."/>
            <person name="Lutzoni F."/>
            <person name="Magnuson J."/>
            <person name="Mondo S."/>
            <person name="Nolan M."/>
            <person name="Ohm R."/>
            <person name="Pangilinan J."/>
            <person name="Park H.-J."/>
            <person name="Ramirez L."/>
            <person name="Alfaro M."/>
            <person name="Sun H."/>
            <person name="Tritt A."/>
            <person name="Yoshinaga Y."/>
            <person name="Zwiers L.-H."/>
            <person name="Turgeon B."/>
            <person name="Goodwin S."/>
            <person name="Spatafora J."/>
            <person name="Crous P."/>
            <person name="Grigoriev I."/>
        </authorList>
    </citation>
    <scope>NUCLEOTIDE SEQUENCE</scope>
    <source>
        <strain evidence="4">CBS 107.79</strain>
    </source>
</reference>
<evidence type="ECO:0000256" key="1">
    <source>
        <dbReference type="SAM" id="MobiDB-lite"/>
    </source>
</evidence>
<name>A0A6A5UUM1_9PLEO</name>
<keyword evidence="5" id="KW-1185">Reference proteome</keyword>
<feature type="region of interest" description="Disordered" evidence="1">
    <location>
        <begin position="130"/>
        <end position="170"/>
    </location>
</feature>
<evidence type="ECO:0008006" key="6">
    <source>
        <dbReference type="Google" id="ProtNLM"/>
    </source>
</evidence>
<dbReference type="InterPro" id="IPR038986">
    <property type="entry name" value="Clr2"/>
</dbReference>
<dbReference type="InterPro" id="IPR018839">
    <property type="entry name" value="Tscrpt-silencing_Clr2_C"/>
</dbReference>
<accession>A0A6A5UUM1</accession>
<evidence type="ECO:0000259" key="3">
    <source>
        <dbReference type="Pfam" id="PF16761"/>
    </source>
</evidence>
<dbReference type="Proteomes" id="UP000800036">
    <property type="component" value="Unassembled WGS sequence"/>
</dbReference>
<organism evidence="4 5">
    <name type="scientific">Bimuria novae-zelandiae CBS 107.79</name>
    <dbReference type="NCBI Taxonomy" id="1447943"/>
    <lineage>
        <taxon>Eukaryota</taxon>
        <taxon>Fungi</taxon>
        <taxon>Dikarya</taxon>
        <taxon>Ascomycota</taxon>
        <taxon>Pezizomycotina</taxon>
        <taxon>Dothideomycetes</taxon>
        <taxon>Pleosporomycetidae</taxon>
        <taxon>Pleosporales</taxon>
        <taxon>Massarineae</taxon>
        <taxon>Didymosphaeriaceae</taxon>
        <taxon>Bimuria</taxon>
    </lineage>
</organism>
<dbReference type="GO" id="GO:0033553">
    <property type="term" value="C:rDNA heterochromatin"/>
    <property type="evidence" value="ECO:0007669"/>
    <property type="project" value="TreeGrafter"/>
</dbReference>
<evidence type="ECO:0000259" key="2">
    <source>
        <dbReference type="Pfam" id="PF10383"/>
    </source>
</evidence>
<feature type="region of interest" description="Disordered" evidence="1">
    <location>
        <begin position="1"/>
        <end position="24"/>
    </location>
</feature>
<dbReference type="AlphaFoldDB" id="A0A6A5UUM1"/>
<evidence type="ECO:0000313" key="5">
    <source>
        <dbReference type="Proteomes" id="UP000800036"/>
    </source>
</evidence>
<protein>
    <recommendedName>
        <fullName evidence="6">Cryptic loci regulator 2 N-terminal domain-containing protein</fullName>
    </recommendedName>
</protein>
<proteinExistence type="predicted"/>
<dbReference type="GO" id="GO:0070824">
    <property type="term" value="C:SHREC complex"/>
    <property type="evidence" value="ECO:0007669"/>
    <property type="project" value="InterPro"/>
</dbReference>
<dbReference type="EMBL" id="ML976743">
    <property type="protein sequence ID" value="KAF1966626.1"/>
    <property type="molecule type" value="Genomic_DNA"/>
</dbReference>
<gene>
    <name evidence="4" type="ORF">BU23DRAFT_485988</name>
</gene>
<dbReference type="OrthoDB" id="438224at2759"/>
<feature type="compositionally biased region" description="Polar residues" evidence="1">
    <location>
        <begin position="159"/>
        <end position="170"/>
    </location>
</feature>